<dbReference type="PANTHER" id="PTHR34203:SF15">
    <property type="entry name" value="SLL1173 PROTEIN"/>
    <property type="match status" value="1"/>
</dbReference>
<dbReference type="SUPFAM" id="SSF53335">
    <property type="entry name" value="S-adenosyl-L-methionine-dependent methyltransferases"/>
    <property type="match status" value="1"/>
</dbReference>
<dbReference type="AlphaFoldDB" id="A1ZHR8"/>
<evidence type="ECO:0000313" key="3">
    <source>
        <dbReference type="Proteomes" id="UP000004095"/>
    </source>
</evidence>
<keyword evidence="3" id="KW-1185">Reference proteome</keyword>
<keyword evidence="2" id="KW-0489">Methyltransferase</keyword>
<reference evidence="2 3" key="1">
    <citation type="submission" date="2007-01" db="EMBL/GenBank/DDBJ databases">
        <authorList>
            <person name="Haygood M."/>
            <person name="Podell S."/>
            <person name="Anderson C."/>
            <person name="Hopkinson B."/>
            <person name="Roe K."/>
            <person name="Barbeau K."/>
            <person name="Gaasterland T."/>
            <person name="Ferriera S."/>
            <person name="Johnson J."/>
            <person name="Kravitz S."/>
            <person name="Beeson K."/>
            <person name="Sutton G."/>
            <person name="Rogers Y.-H."/>
            <person name="Friedman R."/>
            <person name="Frazier M."/>
            <person name="Venter J.C."/>
        </authorList>
    </citation>
    <scope>NUCLEOTIDE SEQUENCE [LARGE SCALE GENOMIC DNA]</scope>
    <source>
        <strain evidence="2 3">ATCC 23134</strain>
    </source>
</reference>
<dbReference type="InterPro" id="IPR052514">
    <property type="entry name" value="SAM-dependent_MTase"/>
</dbReference>
<evidence type="ECO:0000259" key="1">
    <source>
        <dbReference type="Pfam" id="PF05050"/>
    </source>
</evidence>
<dbReference type="InterPro" id="IPR029063">
    <property type="entry name" value="SAM-dependent_MTases_sf"/>
</dbReference>
<feature type="domain" description="Methyltransferase FkbM" evidence="1">
    <location>
        <begin position="95"/>
        <end position="254"/>
    </location>
</feature>
<accession>A1ZHR8</accession>
<dbReference type="RefSeq" id="WP_002695627.1">
    <property type="nucleotide sequence ID" value="NZ_AAWS01000008.1"/>
</dbReference>
<dbReference type="eggNOG" id="COG4123">
    <property type="taxonomic scope" value="Bacteria"/>
</dbReference>
<dbReference type="Gene3D" id="3.40.50.150">
    <property type="entry name" value="Vaccinia Virus protein VP39"/>
    <property type="match status" value="1"/>
</dbReference>
<dbReference type="Pfam" id="PF05050">
    <property type="entry name" value="Methyltransf_21"/>
    <property type="match status" value="1"/>
</dbReference>
<dbReference type="OrthoDB" id="9812600at2"/>
<sequence>MLKKLVKSIYKILPFKKAFFVALRGVWSPPHRVYQHLHFQGKINVKTTGNQEFKMHHYGFELENELFWRGIKGGWEQQSIQLWEKLCTVNDCIIDVGANTGVYALIAKTVRPTAQVVAFEPVKRVFEKLQENIALNQFDVKAYELALSDSDGKATIYDQDTEHTYSVTVSQDLSPEGVDTVATSIDIIRFDTFIAQHQLPKVGLMKIDVETHEPEVLEGMGEYLDTMRPTLLIEILTNEVAQRVEKLVEGKGYLYFDLDEKNPPRKVDRIQKSGFYNYLICTESIAQQLQLI</sequence>
<dbReference type="EMBL" id="AAWS01000008">
    <property type="protein sequence ID" value="EAY30075.1"/>
    <property type="molecule type" value="Genomic_DNA"/>
</dbReference>
<gene>
    <name evidence="2" type="ORF">M23134_05408</name>
</gene>
<dbReference type="GO" id="GO:0008168">
    <property type="term" value="F:methyltransferase activity"/>
    <property type="evidence" value="ECO:0007669"/>
    <property type="project" value="UniProtKB-KW"/>
</dbReference>
<protein>
    <submittedName>
        <fullName evidence="2">Methyltransferase, FkbM family protein</fullName>
    </submittedName>
</protein>
<proteinExistence type="predicted"/>
<evidence type="ECO:0000313" key="2">
    <source>
        <dbReference type="EMBL" id="EAY30075.1"/>
    </source>
</evidence>
<dbReference type="GO" id="GO:0032259">
    <property type="term" value="P:methylation"/>
    <property type="evidence" value="ECO:0007669"/>
    <property type="project" value="UniProtKB-KW"/>
</dbReference>
<organism evidence="2 3">
    <name type="scientific">Microscilla marina ATCC 23134</name>
    <dbReference type="NCBI Taxonomy" id="313606"/>
    <lineage>
        <taxon>Bacteria</taxon>
        <taxon>Pseudomonadati</taxon>
        <taxon>Bacteroidota</taxon>
        <taxon>Cytophagia</taxon>
        <taxon>Cytophagales</taxon>
        <taxon>Microscillaceae</taxon>
        <taxon>Microscilla</taxon>
    </lineage>
</organism>
<name>A1ZHR8_MICM2</name>
<dbReference type="PANTHER" id="PTHR34203">
    <property type="entry name" value="METHYLTRANSFERASE, FKBM FAMILY PROTEIN"/>
    <property type="match status" value="1"/>
</dbReference>
<comment type="caution">
    <text evidence="2">The sequence shown here is derived from an EMBL/GenBank/DDBJ whole genome shotgun (WGS) entry which is preliminary data.</text>
</comment>
<dbReference type="InterPro" id="IPR006342">
    <property type="entry name" value="FkbM_mtfrase"/>
</dbReference>
<keyword evidence="2" id="KW-0808">Transferase</keyword>
<dbReference type="NCBIfam" id="TIGR01444">
    <property type="entry name" value="fkbM_fam"/>
    <property type="match status" value="1"/>
</dbReference>
<dbReference type="Proteomes" id="UP000004095">
    <property type="component" value="Unassembled WGS sequence"/>
</dbReference>